<feature type="compositionally biased region" description="Basic residues" evidence="1">
    <location>
        <begin position="1"/>
        <end position="12"/>
    </location>
</feature>
<feature type="compositionally biased region" description="Polar residues" evidence="1">
    <location>
        <begin position="237"/>
        <end position="246"/>
    </location>
</feature>
<keyword evidence="2" id="KW-0614">Plasmid</keyword>
<reference evidence="2" key="1">
    <citation type="submission" date="2003-09" db="EMBL/GenBank/DDBJ databases">
        <authorList>
            <person name="Li T."/>
            <person name="Yin P."/>
            <person name="Zhou Y."/>
            <person name="Zhang Y."/>
        </authorList>
    </citation>
    <scope>NUCLEOTIDE SEQUENCE</scope>
    <source>
        <plasmid evidence="2">pCXC100</plasmid>
    </source>
</reference>
<sequence length="599" mass="66152">MRGTSAKKRRRQLAAASASRRPRELPATAVRSAGELFDQLQQFAQAAPPAPEGRVRETSSWSIPIDPGAWAAVPCWRSRQHWLDTLLDLQTAHDPRWLEARTRWKMAARTVFAIAYVLAHAADRETGRHVTVFYDTVRARVLANTTAAPGRPIRLTSNSAIAKAIKMLEHIGLIRFMATGRNFLSREEKAEAFHTHGGQQAAAANVFACTLPQHLAAPADSAQTTADGAAPAPAQAVENSGPTSPISALSPLRSPNLPSSENLHHPSQGGLERPTGAQPGQKRVFREDASANVPESGRSLHRQVLLARLDQWSSGKPLVLHPHAARPADGDLPRGSLSAEKPGKKVPWRRNHIGRVEKALEAAGVDLDHWQWWQIVEQLERAYATNKLTAAQRIASSGDPLAYFTWMIRNTIAPGDDPRTIVPYTPWNPAYQPATPPADQAPAPSPAPTLAERQAIDTTIQTMRDDAAAARDARRHQLHIDRRQLTDVLLGEGKHPSDFPTIVRDLHNEIQTLHERLTNHGWTLDRDELHRGEIRWTNETTRTTRPQPSGAEAVTSIRFITPEHAGIHHHYNLNQAGTPNTFLRLTLPQLHAALDRSRL</sequence>
<name>Q6EEG5_LEIXC</name>
<accession>Q6EEG5</accession>
<feature type="region of interest" description="Disordered" evidence="1">
    <location>
        <begin position="1"/>
        <end position="26"/>
    </location>
</feature>
<feature type="compositionally biased region" description="Low complexity" evidence="1">
    <location>
        <begin position="222"/>
        <end position="236"/>
    </location>
</feature>
<evidence type="ECO:0000256" key="1">
    <source>
        <dbReference type="SAM" id="MobiDB-lite"/>
    </source>
</evidence>
<geneLocation type="plasmid" evidence="2">
    <name>pCXC100</name>
</geneLocation>
<feature type="region of interest" description="Disordered" evidence="1">
    <location>
        <begin position="324"/>
        <end position="345"/>
    </location>
</feature>
<dbReference type="EMBL" id="AY380839">
    <property type="protein sequence ID" value="AAR27480.1"/>
    <property type="molecule type" value="Genomic_DNA"/>
</dbReference>
<organism evidence="2">
    <name type="scientific">Leifsonia xyli subsp. cynodontis</name>
    <name type="common">Clavibacter xyli cynodontis</name>
    <dbReference type="NCBI Taxonomy" id="31966"/>
    <lineage>
        <taxon>Bacteria</taxon>
        <taxon>Bacillati</taxon>
        <taxon>Actinomycetota</taxon>
        <taxon>Actinomycetes</taxon>
        <taxon>Micrococcales</taxon>
        <taxon>Microbacteriaceae</taxon>
        <taxon>Leifsonia</taxon>
    </lineage>
</organism>
<feature type="region of interest" description="Disordered" evidence="1">
    <location>
        <begin position="219"/>
        <end position="282"/>
    </location>
</feature>
<feature type="compositionally biased region" description="Low complexity" evidence="1">
    <location>
        <begin position="247"/>
        <end position="260"/>
    </location>
</feature>
<proteinExistence type="predicted"/>
<reference evidence="2" key="2">
    <citation type="journal article" date="2004" name="FEMS Microbiol. Lett.">
        <title>Characterization of the replicon of a 51-kb native plasmid from the gram-positive bacterium Leifsonia xyli subsp. cynodontis.</title>
        <authorList>
            <person name="Li T.-Y."/>
            <person name="Yin P."/>
            <person name="Zhou Y."/>
            <person name="Zhang Y."/>
            <person name="Zhang Y.-Y."/>
            <person name="Chen T.-A."/>
        </authorList>
    </citation>
    <scope>NUCLEOTIDE SEQUENCE</scope>
    <source>
        <plasmid evidence="2">pCXC100</plasmid>
    </source>
</reference>
<protein>
    <submittedName>
        <fullName evidence="2">RepA</fullName>
    </submittedName>
</protein>
<evidence type="ECO:0000313" key="2">
    <source>
        <dbReference type="EMBL" id="AAR27480.1"/>
    </source>
</evidence>
<dbReference type="AlphaFoldDB" id="Q6EEG5"/>